<evidence type="ECO:0000256" key="1">
    <source>
        <dbReference type="SAM" id="MobiDB-lite"/>
    </source>
</evidence>
<evidence type="ECO:0008006" key="4">
    <source>
        <dbReference type="Google" id="ProtNLM"/>
    </source>
</evidence>
<dbReference type="Pfam" id="PF20060">
    <property type="entry name" value="DUF6459"/>
    <property type="match status" value="1"/>
</dbReference>
<dbReference type="InterPro" id="IPR045596">
    <property type="entry name" value="DUF6459"/>
</dbReference>
<accession>A0ABN6XDG9</accession>
<dbReference type="Proteomes" id="UP001321475">
    <property type="component" value="Chromosome"/>
</dbReference>
<gene>
    <name evidence="2" type="ORF">GCM10025865_22130</name>
</gene>
<feature type="compositionally biased region" description="Low complexity" evidence="1">
    <location>
        <begin position="18"/>
        <end position="49"/>
    </location>
</feature>
<dbReference type="RefSeq" id="WP_286217297.1">
    <property type="nucleotide sequence ID" value="NZ_AP027729.1"/>
</dbReference>
<dbReference type="EMBL" id="AP027729">
    <property type="protein sequence ID" value="BDZ42914.1"/>
    <property type="molecule type" value="Genomic_DNA"/>
</dbReference>
<sequence>MRTTAPTRISASTGASHPTPTQSSRATSTQTQSPTETSTLESLSSISPTRGPVRQRALPAAHPGGETTPLRTRPTPAGPRGSRPASSPLGPPPLLEAADVRTGAARVARRPLAAPAAGGTVLTDPTATCCAVARTALEVLRGERPVGQLVRWLSPGTLEVLGRRARLTAASGPGVQHRPITVRRARTVRLGPAAAESTVVLEDGDRVRAAALRVEEHRGSWRVVALEIG</sequence>
<keyword evidence="3" id="KW-1185">Reference proteome</keyword>
<evidence type="ECO:0000313" key="2">
    <source>
        <dbReference type="EMBL" id="BDZ42914.1"/>
    </source>
</evidence>
<proteinExistence type="predicted"/>
<name>A0ABN6XDG9_9CELL</name>
<reference evidence="3" key="1">
    <citation type="journal article" date="2019" name="Int. J. Syst. Evol. Microbiol.">
        <title>The Global Catalogue of Microorganisms (GCM) 10K type strain sequencing project: providing services to taxonomists for standard genome sequencing and annotation.</title>
        <authorList>
            <consortium name="The Broad Institute Genomics Platform"/>
            <consortium name="The Broad Institute Genome Sequencing Center for Infectious Disease"/>
            <person name="Wu L."/>
            <person name="Ma J."/>
        </authorList>
    </citation>
    <scope>NUCLEOTIDE SEQUENCE [LARGE SCALE GENOMIC DNA]</scope>
    <source>
        <strain evidence="3">NBRC 108565</strain>
    </source>
</reference>
<organism evidence="2 3">
    <name type="scientific">Paraoerskovia sediminicola</name>
    <dbReference type="NCBI Taxonomy" id="1138587"/>
    <lineage>
        <taxon>Bacteria</taxon>
        <taxon>Bacillati</taxon>
        <taxon>Actinomycetota</taxon>
        <taxon>Actinomycetes</taxon>
        <taxon>Micrococcales</taxon>
        <taxon>Cellulomonadaceae</taxon>
        <taxon>Paraoerskovia</taxon>
    </lineage>
</organism>
<feature type="region of interest" description="Disordered" evidence="1">
    <location>
        <begin position="1"/>
        <end position="96"/>
    </location>
</feature>
<protein>
    <recommendedName>
        <fullName evidence="4">Energy transducer TonB</fullName>
    </recommendedName>
</protein>
<feature type="compositionally biased region" description="Polar residues" evidence="1">
    <location>
        <begin position="1"/>
        <end position="16"/>
    </location>
</feature>
<feature type="compositionally biased region" description="Low complexity" evidence="1">
    <location>
        <begin position="78"/>
        <end position="88"/>
    </location>
</feature>
<evidence type="ECO:0000313" key="3">
    <source>
        <dbReference type="Proteomes" id="UP001321475"/>
    </source>
</evidence>